<keyword evidence="3" id="KW-0418">Kinase</keyword>
<dbReference type="AlphaFoldDB" id="A0AA48HAB8"/>
<sequence length="292" mass="31572">MRPLVIGIGELLWDVFPEGRRLGGAPANFAFHVSRLGCRGAVVSRVGDDANGRDALAFLDRTGVDRSRVQVDPDLPTSTVDVTVDPEGRPTYRIHRPIAWDAIACPDALRSWAPEAAAICYGSLACRDPRSRESILAFLACAGRGCLRVLDINLRRDCWEPAGILALLGYCDVLKLNEDEFPVVADLCGLRPDLQALRAGLGLRLVALTLGERGSILCSEEERIEAPGLSVPVRDTVGAGDAFTAALVAGLVFGQDLRTLQRRATRLSAFVCTQAGATPETADFLRRDPHFR</sequence>
<dbReference type="InterPro" id="IPR011611">
    <property type="entry name" value="PfkB_dom"/>
</dbReference>
<protein>
    <submittedName>
        <fullName evidence="5">Fructokinase</fullName>
    </submittedName>
</protein>
<dbReference type="InterPro" id="IPR002173">
    <property type="entry name" value="Carboh/pur_kinase_PfkB_CS"/>
</dbReference>
<keyword evidence="2" id="KW-0808">Transferase</keyword>
<gene>
    <name evidence="5" type="ORF">METESE_37660</name>
</gene>
<organism evidence="5 6">
    <name type="scientific">Mesoterricola sediminis</name>
    <dbReference type="NCBI Taxonomy" id="2927980"/>
    <lineage>
        <taxon>Bacteria</taxon>
        <taxon>Pseudomonadati</taxon>
        <taxon>Acidobacteriota</taxon>
        <taxon>Holophagae</taxon>
        <taxon>Holophagales</taxon>
        <taxon>Holophagaceae</taxon>
        <taxon>Mesoterricola</taxon>
    </lineage>
</organism>
<dbReference type="Pfam" id="PF00294">
    <property type="entry name" value="PfkB"/>
    <property type="match status" value="1"/>
</dbReference>
<dbReference type="PANTHER" id="PTHR43085:SF57">
    <property type="entry name" value="CARBOHYDRATE KINASE PFKB DOMAIN-CONTAINING PROTEIN"/>
    <property type="match status" value="1"/>
</dbReference>
<evidence type="ECO:0000313" key="5">
    <source>
        <dbReference type="EMBL" id="BDU78808.1"/>
    </source>
</evidence>
<accession>A0AA48HAB8</accession>
<dbReference type="PROSITE" id="PS00583">
    <property type="entry name" value="PFKB_KINASES_1"/>
    <property type="match status" value="1"/>
</dbReference>
<proteinExistence type="inferred from homology"/>
<evidence type="ECO:0000259" key="4">
    <source>
        <dbReference type="Pfam" id="PF00294"/>
    </source>
</evidence>
<keyword evidence="6" id="KW-1185">Reference proteome</keyword>
<evidence type="ECO:0000313" key="6">
    <source>
        <dbReference type="Proteomes" id="UP001228113"/>
    </source>
</evidence>
<evidence type="ECO:0000256" key="2">
    <source>
        <dbReference type="ARBA" id="ARBA00022679"/>
    </source>
</evidence>
<evidence type="ECO:0000256" key="3">
    <source>
        <dbReference type="ARBA" id="ARBA00022777"/>
    </source>
</evidence>
<dbReference type="GO" id="GO:0016301">
    <property type="term" value="F:kinase activity"/>
    <property type="evidence" value="ECO:0007669"/>
    <property type="project" value="UniProtKB-KW"/>
</dbReference>
<dbReference type="RefSeq" id="WP_243333611.1">
    <property type="nucleotide sequence ID" value="NZ_AP027081.1"/>
</dbReference>
<evidence type="ECO:0000256" key="1">
    <source>
        <dbReference type="ARBA" id="ARBA00010688"/>
    </source>
</evidence>
<name>A0AA48HAB8_9BACT</name>
<dbReference type="KEGG" id="msea:METESE_37660"/>
<dbReference type="Gene3D" id="3.40.1190.20">
    <property type="match status" value="1"/>
</dbReference>
<feature type="domain" description="Carbohydrate kinase PfkB" evidence="4">
    <location>
        <begin position="21"/>
        <end position="279"/>
    </location>
</feature>
<dbReference type="PROSITE" id="PS00584">
    <property type="entry name" value="PFKB_KINASES_2"/>
    <property type="match status" value="1"/>
</dbReference>
<dbReference type="SUPFAM" id="SSF53613">
    <property type="entry name" value="Ribokinase-like"/>
    <property type="match status" value="1"/>
</dbReference>
<reference evidence="5" key="1">
    <citation type="journal article" date="2023" name="Int. J. Syst. Evol. Microbiol.">
        <title>Mesoterricola silvestris gen. nov., sp. nov., Mesoterricola sediminis sp. nov., Geothrix oryzae sp. nov., Geothrix edaphica sp. nov., Geothrix rubra sp. nov., and Geothrix limicola sp. nov., six novel members of Acidobacteriota isolated from soils.</title>
        <authorList>
            <person name="Itoh H."/>
            <person name="Sugisawa Y."/>
            <person name="Mise K."/>
            <person name="Xu Z."/>
            <person name="Kuniyasu M."/>
            <person name="Ushijima N."/>
            <person name="Kawano K."/>
            <person name="Kobayashi E."/>
            <person name="Shiratori Y."/>
            <person name="Masuda Y."/>
            <person name="Senoo K."/>
        </authorList>
    </citation>
    <scope>NUCLEOTIDE SEQUENCE</scope>
    <source>
        <strain evidence="5">W786</strain>
    </source>
</reference>
<dbReference type="EMBL" id="AP027081">
    <property type="protein sequence ID" value="BDU78808.1"/>
    <property type="molecule type" value="Genomic_DNA"/>
</dbReference>
<dbReference type="PANTHER" id="PTHR43085">
    <property type="entry name" value="HEXOKINASE FAMILY MEMBER"/>
    <property type="match status" value="1"/>
</dbReference>
<dbReference type="CDD" id="cd01167">
    <property type="entry name" value="bac_FRK"/>
    <property type="match status" value="1"/>
</dbReference>
<dbReference type="InterPro" id="IPR050306">
    <property type="entry name" value="PfkB_Carbo_kinase"/>
</dbReference>
<dbReference type="InterPro" id="IPR029056">
    <property type="entry name" value="Ribokinase-like"/>
</dbReference>
<comment type="similarity">
    <text evidence="1">Belongs to the carbohydrate kinase PfkB family.</text>
</comment>
<dbReference type="Proteomes" id="UP001228113">
    <property type="component" value="Chromosome"/>
</dbReference>